<proteinExistence type="predicted"/>
<dbReference type="OMA" id="QEIACQI"/>
<comment type="caution">
    <text evidence="1">The sequence shown here is derived from an EMBL/GenBank/DDBJ whole genome shotgun (WGS) entry which is preliminary data.</text>
</comment>
<reference evidence="1 2" key="1">
    <citation type="journal article" date="2010" name="BMC Genomics">
        <title>Genome analysis and comparative genomics of a Giardia intestinalis assemblage E isolate.</title>
        <authorList>
            <person name="Jerlstrom-Hultqvist J."/>
            <person name="Franzen O."/>
            <person name="Ankarklev J."/>
            <person name="Xu F."/>
            <person name="Nohynkova E."/>
            <person name="Andersson J.O."/>
            <person name="Svard S.G."/>
            <person name="Andersson B."/>
        </authorList>
    </citation>
    <scope>NUCLEOTIDE SEQUENCE [LARGE SCALE GENOMIC DNA]</scope>
    <source>
        <strain evidence="1 2">P15</strain>
    </source>
</reference>
<accession>E1EX22</accession>
<evidence type="ECO:0000313" key="1">
    <source>
        <dbReference type="EMBL" id="EFO65275.1"/>
    </source>
</evidence>
<dbReference type="Proteomes" id="UP000008974">
    <property type="component" value="Unassembled WGS sequence"/>
</dbReference>
<evidence type="ECO:0000313" key="2">
    <source>
        <dbReference type="Proteomes" id="UP000008974"/>
    </source>
</evidence>
<sequence length="545" mass="62552">MYPETPSRQWVYSTALCIDAAVLPSRKRCIDCQPENGALLSSQTNLWRKLNSELPYPIYGYMLPRTTHMVIPNYLVVRTLTHMNAKELSKFSLAVESYIGMLRHLNSFVLAIHGYITMLVDRCKPLLASISPPSLSSLFARSPFYSDLMSILPEDAAQKFTIWYREMMSFLLELSIWVKELGNAQSSFSPIIHLVTNYSCLKDICRKQEIACQIIKFMADTEPIEIWIEQVEKCRQSEKFGEDSAISNWHDQQILIRKCLHTISSIVSIGFVEGSNRVERIDINTDISALFCSHRWSESSEARFKLILQELAESKQFFSNYKAFLYELSFLDDLKRPKARVISSAVPNLSTDGQAVLDRIWTVCSFAYTVETSLKNRDHFNSRFYGLLEGVYNFNLDAILENWIKVEEMLPLYLRFKMRIAKIQEYNILLDQIVCIVDSLSSVRDKYLRLNSGVANNTIRSNIAASLSSSNDRRDISGIKHCLMNMHKLLAKYLDLTGLKHTNVLKHDHLHFYVLDLLQMPKSSALSLSNDEIVNQIISNINSIS</sequence>
<name>E1EX22_GIAIA</name>
<organism evidence="1 2">
    <name type="scientific">Giardia intestinalis (strain P15)</name>
    <name type="common">Giardia lamblia</name>
    <dbReference type="NCBI Taxonomy" id="658858"/>
    <lineage>
        <taxon>Eukaryota</taxon>
        <taxon>Metamonada</taxon>
        <taxon>Diplomonadida</taxon>
        <taxon>Hexamitidae</taxon>
        <taxon>Giardiinae</taxon>
        <taxon>Giardia</taxon>
    </lineage>
</organism>
<gene>
    <name evidence="1" type="ORF">GLP15_99</name>
</gene>
<protein>
    <recommendedName>
        <fullName evidence="3">Dynein heavy chain</fullName>
    </recommendedName>
</protein>
<dbReference type="VEuPathDB" id="GiardiaDB:GLP15_99"/>
<dbReference type="EMBL" id="ACVC01000035">
    <property type="protein sequence ID" value="EFO65275.1"/>
    <property type="molecule type" value="Genomic_DNA"/>
</dbReference>
<dbReference type="AlphaFoldDB" id="E1EX22"/>
<dbReference type="OrthoDB" id="10255097at2759"/>
<evidence type="ECO:0008006" key="3">
    <source>
        <dbReference type="Google" id="ProtNLM"/>
    </source>
</evidence>